<dbReference type="AlphaFoldDB" id="V6LXB1"/>
<sequence>MNRQAVIKDQESKPTYKEAIPVLQKQDTVEQYSKEVIKNIDSSKVNFSQANYNNINHLYQSLKRIVIIRNLGIIVKYQQRDIFRQNQQIEYCMTWSNELQRYQSTVLMVRNRVTSDYTTR</sequence>
<name>V6LXB1_9EUKA</name>
<dbReference type="EMBL" id="AUWU02000008">
    <property type="protein sequence ID" value="KAH0569826.1"/>
    <property type="molecule type" value="Genomic_DNA"/>
</dbReference>
<protein>
    <submittedName>
        <fullName evidence="1">Uncharacterized protein</fullName>
    </submittedName>
</protein>
<reference evidence="2" key="2">
    <citation type="submission" date="2020-12" db="EMBL/GenBank/DDBJ databases">
        <title>New Spironucleus salmonicida genome in near-complete chromosomes.</title>
        <authorList>
            <person name="Xu F."/>
            <person name="Kurt Z."/>
            <person name="Jimenez-Gonzalez A."/>
            <person name="Astvaldsson A."/>
            <person name="Andersson J.O."/>
            <person name="Svard S.G."/>
        </authorList>
    </citation>
    <scope>NUCLEOTIDE SEQUENCE</scope>
    <source>
        <strain evidence="2">ATCC 50377</strain>
    </source>
</reference>
<organism evidence="1">
    <name type="scientific">Spironucleus salmonicida</name>
    <dbReference type="NCBI Taxonomy" id="348837"/>
    <lineage>
        <taxon>Eukaryota</taxon>
        <taxon>Metamonada</taxon>
        <taxon>Diplomonadida</taxon>
        <taxon>Hexamitidae</taxon>
        <taxon>Hexamitinae</taxon>
        <taxon>Spironucleus</taxon>
    </lineage>
</organism>
<evidence type="ECO:0000313" key="1">
    <source>
        <dbReference type="EMBL" id="EST48888.1"/>
    </source>
</evidence>
<accession>V6LXB1</accession>
<evidence type="ECO:0000313" key="2">
    <source>
        <dbReference type="EMBL" id="KAH0569826.1"/>
    </source>
</evidence>
<keyword evidence="3" id="KW-1185">Reference proteome</keyword>
<proteinExistence type="predicted"/>
<evidence type="ECO:0000313" key="3">
    <source>
        <dbReference type="Proteomes" id="UP000018208"/>
    </source>
</evidence>
<dbReference type="EMBL" id="KI545975">
    <property type="protein sequence ID" value="EST48888.1"/>
    <property type="molecule type" value="Genomic_DNA"/>
</dbReference>
<dbReference type="VEuPathDB" id="GiardiaDB:SS50377_27797"/>
<reference evidence="1 2" key="1">
    <citation type="journal article" date="2014" name="PLoS Genet.">
        <title>The Genome of Spironucleus salmonicida Highlights a Fish Pathogen Adapted to Fluctuating Environments.</title>
        <authorList>
            <person name="Xu F."/>
            <person name="Jerlstrom-Hultqvist J."/>
            <person name="Einarsson E."/>
            <person name="Astvaldsson A."/>
            <person name="Svard S.G."/>
            <person name="Andersson J.O."/>
        </authorList>
    </citation>
    <scope>NUCLEOTIDE SEQUENCE</scope>
    <source>
        <strain evidence="2">ATCC 50377</strain>
    </source>
</reference>
<dbReference type="Proteomes" id="UP000018208">
    <property type="component" value="Unassembled WGS sequence"/>
</dbReference>
<gene>
    <name evidence="1" type="ORF">SS50377_11001</name>
    <name evidence="2" type="ORF">SS50377_27797</name>
</gene>